<feature type="binding site" evidence="8">
    <location>
        <position position="104"/>
    </location>
    <ligand>
        <name>Mg(2+)</name>
        <dbReference type="ChEBI" id="CHEBI:18420"/>
    </ligand>
</feature>
<dbReference type="InterPro" id="IPR029060">
    <property type="entry name" value="PIN-like_dom_sf"/>
</dbReference>
<comment type="function">
    <text evidence="8">Toxic component of a toxin-antitoxin (TA) system. An RNase.</text>
</comment>
<evidence type="ECO:0000259" key="9">
    <source>
        <dbReference type="Pfam" id="PF01850"/>
    </source>
</evidence>
<accession>B2IJY9</accession>
<sequence length="140" mass="15430">MILLDTSVVSELMKVEPDPAVITYLTVQAPETLFTAAICKAEIRYGLARMPASRKRDNLVARVVTFFETGFRDRILSFDSSCAVFYAEIRHARELAGLPIEVEDAMIAATARTYGAIIATRRTKDFIGCGVAVVDPWRGA</sequence>
<keyword evidence="8" id="KW-0800">Toxin</keyword>
<evidence type="ECO:0000256" key="1">
    <source>
        <dbReference type="ARBA" id="ARBA00001946"/>
    </source>
</evidence>
<keyword evidence="5 8" id="KW-0378">Hydrolase</keyword>
<dbReference type="GO" id="GO:0090729">
    <property type="term" value="F:toxin activity"/>
    <property type="evidence" value="ECO:0007669"/>
    <property type="project" value="UniProtKB-KW"/>
</dbReference>
<dbReference type="EMBL" id="CP001016">
    <property type="protein sequence ID" value="ACB96364.1"/>
    <property type="molecule type" value="Genomic_DNA"/>
</dbReference>
<gene>
    <name evidence="8" type="primary">vapC</name>
    <name evidence="10" type="ordered locus">Bind_2795</name>
</gene>
<keyword evidence="4 8" id="KW-0479">Metal-binding</keyword>
<dbReference type="Proteomes" id="UP000001695">
    <property type="component" value="Chromosome"/>
</dbReference>
<evidence type="ECO:0000256" key="3">
    <source>
        <dbReference type="ARBA" id="ARBA00022722"/>
    </source>
</evidence>
<dbReference type="RefSeq" id="WP_012385715.1">
    <property type="nucleotide sequence ID" value="NC_010581.1"/>
</dbReference>
<dbReference type="InterPro" id="IPR002716">
    <property type="entry name" value="PIN_dom"/>
</dbReference>
<dbReference type="AlphaFoldDB" id="B2IJY9"/>
<dbReference type="STRING" id="395963.Bind_2795"/>
<name>B2IJY9_BEII9</name>
<evidence type="ECO:0000256" key="5">
    <source>
        <dbReference type="ARBA" id="ARBA00022801"/>
    </source>
</evidence>
<dbReference type="eggNOG" id="COG1487">
    <property type="taxonomic scope" value="Bacteria"/>
</dbReference>
<keyword evidence="6 8" id="KW-0460">Magnesium</keyword>
<dbReference type="GO" id="GO:0000287">
    <property type="term" value="F:magnesium ion binding"/>
    <property type="evidence" value="ECO:0007669"/>
    <property type="project" value="UniProtKB-UniRule"/>
</dbReference>
<evidence type="ECO:0000256" key="7">
    <source>
        <dbReference type="ARBA" id="ARBA00038093"/>
    </source>
</evidence>
<evidence type="ECO:0000256" key="2">
    <source>
        <dbReference type="ARBA" id="ARBA00022649"/>
    </source>
</evidence>
<comment type="cofactor">
    <cofactor evidence="1 8">
        <name>Mg(2+)</name>
        <dbReference type="ChEBI" id="CHEBI:18420"/>
    </cofactor>
</comment>
<dbReference type="EC" id="3.1.-.-" evidence="8"/>
<keyword evidence="3 8" id="KW-0540">Nuclease</keyword>
<keyword evidence="2 8" id="KW-1277">Toxin-antitoxin system</keyword>
<organism evidence="10 11">
    <name type="scientific">Beijerinckia indica subsp. indica (strain ATCC 9039 / DSM 1715 / NCIMB 8712)</name>
    <dbReference type="NCBI Taxonomy" id="395963"/>
    <lineage>
        <taxon>Bacteria</taxon>
        <taxon>Pseudomonadati</taxon>
        <taxon>Pseudomonadota</taxon>
        <taxon>Alphaproteobacteria</taxon>
        <taxon>Hyphomicrobiales</taxon>
        <taxon>Beijerinckiaceae</taxon>
        <taxon>Beijerinckia</taxon>
    </lineage>
</organism>
<protein>
    <recommendedName>
        <fullName evidence="8">Ribonuclease VapC</fullName>
        <shortName evidence="8">RNase VapC</shortName>
        <ecNumber evidence="8">3.1.-.-</ecNumber>
    </recommendedName>
    <alternativeName>
        <fullName evidence="8">Toxin VapC</fullName>
    </alternativeName>
</protein>
<dbReference type="Gene3D" id="3.40.50.1010">
    <property type="entry name" value="5'-nuclease"/>
    <property type="match status" value="1"/>
</dbReference>
<keyword evidence="11" id="KW-1185">Reference proteome</keyword>
<dbReference type="GO" id="GO:0016787">
    <property type="term" value="F:hydrolase activity"/>
    <property type="evidence" value="ECO:0007669"/>
    <property type="project" value="UniProtKB-KW"/>
</dbReference>
<reference evidence="10 11" key="2">
    <citation type="journal article" date="2010" name="J. Bacteriol.">
        <title>Complete genome sequence of Beijerinckia indica subsp. indica.</title>
        <authorList>
            <person name="Tamas I."/>
            <person name="Dedysh S.N."/>
            <person name="Liesack W."/>
            <person name="Stott M.B."/>
            <person name="Alam M."/>
            <person name="Murrell J.C."/>
            <person name="Dunfield P.F."/>
        </authorList>
    </citation>
    <scope>NUCLEOTIDE SEQUENCE [LARGE SCALE GENOMIC DNA]</scope>
    <source>
        <strain evidence="11">ATCC 9039 / DSM 1715 / NCIMB 8712</strain>
    </source>
</reference>
<dbReference type="InterPro" id="IPR050556">
    <property type="entry name" value="Type_II_TA_system_RNase"/>
</dbReference>
<comment type="similarity">
    <text evidence="7 8">Belongs to the PINc/VapC protein family.</text>
</comment>
<feature type="domain" description="PIN" evidence="9">
    <location>
        <begin position="2"/>
        <end position="121"/>
    </location>
</feature>
<evidence type="ECO:0000256" key="4">
    <source>
        <dbReference type="ARBA" id="ARBA00022723"/>
    </source>
</evidence>
<evidence type="ECO:0000313" key="10">
    <source>
        <dbReference type="EMBL" id="ACB96364.1"/>
    </source>
</evidence>
<dbReference type="GO" id="GO:0004540">
    <property type="term" value="F:RNA nuclease activity"/>
    <property type="evidence" value="ECO:0007669"/>
    <property type="project" value="InterPro"/>
</dbReference>
<evidence type="ECO:0000256" key="6">
    <source>
        <dbReference type="ARBA" id="ARBA00022842"/>
    </source>
</evidence>
<dbReference type="PANTHER" id="PTHR33653:SF1">
    <property type="entry name" value="RIBONUCLEASE VAPC2"/>
    <property type="match status" value="1"/>
</dbReference>
<evidence type="ECO:0000313" key="11">
    <source>
        <dbReference type="Proteomes" id="UP000001695"/>
    </source>
</evidence>
<dbReference type="Pfam" id="PF01850">
    <property type="entry name" value="PIN"/>
    <property type="match status" value="1"/>
</dbReference>
<dbReference type="HOGENOM" id="CLU_118482_8_2_5"/>
<dbReference type="InterPro" id="IPR022907">
    <property type="entry name" value="VapC_family"/>
</dbReference>
<dbReference type="HAMAP" id="MF_00265">
    <property type="entry name" value="VapC_Nob1"/>
    <property type="match status" value="1"/>
</dbReference>
<evidence type="ECO:0000256" key="8">
    <source>
        <dbReference type="HAMAP-Rule" id="MF_00265"/>
    </source>
</evidence>
<feature type="binding site" evidence="8">
    <location>
        <position position="5"/>
    </location>
    <ligand>
        <name>Mg(2+)</name>
        <dbReference type="ChEBI" id="CHEBI:18420"/>
    </ligand>
</feature>
<dbReference type="SUPFAM" id="SSF88723">
    <property type="entry name" value="PIN domain-like"/>
    <property type="match status" value="1"/>
</dbReference>
<dbReference type="OrthoDB" id="5458135at2"/>
<reference evidence="11" key="1">
    <citation type="submission" date="2008-03" db="EMBL/GenBank/DDBJ databases">
        <title>Complete sequence of chromosome of Beijerinckia indica subsp. indica ATCC 9039.</title>
        <authorList>
            <consortium name="US DOE Joint Genome Institute"/>
            <person name="Copeland A."/>
            <person name="Lucas S."/>
            <person name="Lapidus A."/>
            <person name="Glavina del Rio T."/>
            <person name="Dalin E."/>
            <person name="Tice H."/>
            <person name="Bruce D."/>
            <person name="Goodwin L."/>
            <person name="Pitluck S."/>
            <person name="LaButti K."/>
            <person name="Schmutz J."/>
            <person name="Larimer F."/>
            <person name="Land M."/>
            <person name="Hauser L."/>
            <person name="Kyrpides N."/>
            <person name="Mikhailova N."/>
            <person name="Dunfield P.F."/>
            <person name="Dedysh S.N."/>
            <person name="Liesack W."/>
            <person name="Saw J.H."/>
            <person name="Alam M."/>
            <person name="Chen Y."/>
            <person name="Murrell J.C."/>
            <person name="Richardson P."/>
        </authorList>
    </citation>
    <scope>NUCLEOTIDE SEQUENCE [LARGE SCALE GENOMIC DNA]</scope>
    <source>
        <strain evidence="11">ATCC 9039 / DSM 1715 / NCIMB 8712</strain>
    </source>
</reference>
<dbReference type="CDD" id="cd18731">
    <property type="entry name" value="PIN_NgFitB-like"/>
    <property type="match status" value="1"/>
</dbReference>
<dbReference type="PANTHER" id="PTHR33653">
    <property type="entry name" value="RIBONUCLEASE VAPC2"/>
    <property type="match status" value="1"/>
</dbReference>
<proteinExistence type="inferred from homology"/>
<dbReference type="KEGG" id="bid:Bind_2795"/>